<feature type="repeat" description="PPR" evidence="3">
    <location>
        <begin position="329"/>
        <end position="363"/>
    </location>
</feature>
<dbReference type="InterPro" id="IPR002885">
    <property type="entry name" value="PPR_rpt"/>
</dbReference>
<sequence length="636" mass="71558">MLSSPSLYHLPPHRTHHRRSSSSSSSNSSPDHLLPLLHTFNSPFELKQLHAHVLKTSSPLSLIPLPRVAAVCALSPPATFAYARQIFQRVDCGDSEIVLWNSCLKTFAEGDCPKDVISLFKRLREFDVFPDSFTLSFVLKACLRLSDVRNGRIVHGNVEKLGFGWNLFLQNSIVHLYAKCGEMGNARLMFDKMPHRDVVAWNIMMTQLIKRDEVEQAYGLFAEMPERNVRSWTLMIAGFVQSGKPREAVNLFLEMEKAGVKPNEVTVVAVLAACADLGDLFLGRRIHEYSNRSGFGSNVRVSNTLIDMYVKCGCLEDARGVFDKMEERTVVSWSAMIAGLAMHGQAEEALKLFSTMIQVGVKPNGVTFIGLLHACSHMGLVDQGRKFFASMTCDHSIVPRIEHYGCMVDLLSRAGLLQEAHEFIMNMPIDPNGVVWGTLLGGCKVHKSIALAEEAIRHLAVLDPFNDGYYVVLSNIYAEAEQWENVARIRKLMREQGVKKTPGWSTITVDGTVHEFVAGDESHPQAVEIFRMWGNLLEKMKENGYVPNTSVVLLDMEEGEKEKFLYRHSEKLALVFGLMNTEPGTPIRIMKNLRVCEDCHAAFKLISAIVGREIVVRDRNRFHYFKDGSCSCRDYW</sequence>
<name>W9R121_9ROSA</name>
<feature type="domain" description="DYW" evidence="5">
    <location>
        <begin position="544"/>
        <end position="636"/>
    </location>
</feature>
<feature type="region of interest" description="Disordered" evidence="4">
    <location>
        <begin position="11"/>
        <end position="30"/>
    </location>
</feature>
<dbReference type="PANTHER" id="PTHR47926:SF458">
    <property type="entry name" value="PENTATRICOPEPTIDE REPEAT-CONTAINING PROTEIN"/>
    <property type="match status" value="1"/>
</dbReference>
<dbReference type="STRING" id="981085.W9R121"/>
<dbReference type="InterPro" id="IPR011990">
    <property type="entry name" value="TPR-like_helical_dom_sf"/>
</dbReference>
<dbReference type="GO" id="GO:0003723">
    <property type="term" value="F:RNA binding"/>
    <property type="evidence" value="ECO:0007669"/>
    <property type="project" value="InterPro"/>
</dbReference>
<dbReference type="OrthoDB" id="185373at2759"/>
<comment type="similarity">
    <text evidence="1">Belongs to the PPR family. PCMP-H subfamily.</text>
</comment>
<evidence type="ECO:0000313" key="6">
    <source>
        <dbReference type="EMBL" id="EXB50999.1"/>
    </source>
</evidence>
<dbReference type="AlphaFoldDB" id="W9R121"/>
<dbReference type="eggNOG" id="KOG4197">
    <property type="taxonomic scope" value="Eukaryota"/>
</dbReference>
<dbReference type="GO" id="GO:0009451">
    <property type="term" value="P:RNA modification"/>
    <property type="evidence" value="ECO:0007669"/>
    <property type="project" value="InterPro"/>
</dbReference>
<evidence type="ECO:0000256" key="4">
    <source>
        <dbReference type="SAM" id="MobiDB-lite"/>
    </source>
</evidence>
<evidence type="ECO:0000313" key="7">
    <source>
        <dbReference type="Proteomes" id="UP000030645"/>
    </source>
</evidence>
<dbReference type="PROSITE" id="PS51375">
    <property type="entry name" value="PPR"/>
    <property type="match status" value="4"/>
</dbReference>
<evidence type="ECO:0000256" key="2">
    <source>
        <dbReference type="ARBA" id="ARBA00022737"/>
    </source>
</evidence>
<dbReference type="InterPro" id="IPR046848">
    <property type="entry name" value="E_motif"/>
</dbReference>
<organism evidence="6 7">
    <name type="scientific">Morus notabilis</name>
    <dbReference type="NCBI Taxonomy" id="981085"/>
    <lineage>
        <taxon>Eukaryota</taxon>
        <taxon>Viridiplantae</taxon>
        <taxon>Streptophyta</taxon>
        <taxon>Embryophyta</taxon>
        <taxon>Tracheophyta</taxon>
        <taxon>Spermatophyta</taxon>
        <taxon>Magnoliopsida</taxon>
        <taxon>eudicotyledons</taxon>
        <taxon>Gunneridae</taxon>
        <taxon>Pentapetalae</taxon>
        <taxon>rosids</taxon>
        <taxon>fabids</taxon>
        <taxon>Rosales</taxon>
        <taxon>Moraceae</taxon>
        <taxon>Moreae</taxon>
        <taxon>Morus</taxon>
    </lineage>
</organism>
<dbReference type="InterPro" id="IPR046960">
    <property type="entry name" value="PPR_At4g14850-like_plant"/>
</dbReference>
<dbReference type="Proteomes" id="UP000030645">
    <property type="component" value="Unassembled WGS sequence"/>
</dbReference>
<dbReference type="InterPro" id="IPR032867">
    <property type="entry name" value="DYW_dom"/>
</dbReference>
<reference evidence="7" key="1">
    <citation type="submission" date="2013-01" db="EMBL/GenBank/DDBJ databases">
        <title>Draft Genome Sequence of a Mulberry Tree, Morus notabilis C.K. Schneid.</title>
        <authorList>
            <person name="He N."/>
            <person name="Zhao S."/>
        </authorList>
    </citation>
    <scope>NUCLEOTIDE SEQUENCE</scope>
</reference>
<evidence type="ECO:0000256" key="1">
    <source>
        <dbReference type="ARBA" id="ARBA00006643"/>
    </source>
</evidence>
<gene>
    <name evidence="6" type="ORF">L484_023701</name>
</gene>
<dbReference type="Pfam" id="PF20431">
    <property type="entry name" value="E_motif"/>
    <property type="match status" value="1"/>
</dbReference>
<keyword evidence="2" id="KW-0677">Repeat</keyword>
<evidence type="ECO:0000256" key="3">
    <source>
        <dbReference type="PROSITE-ProRule" id="PRU00708"/>
    </source>
</evidence>
<feature type="compositionally biased region" description="Basic residues" evidence="4">
    <location>
        <begin position="11"/>
        <end position="20"/>
    </location>
</feature>
<dbReference type="PANTHER" id="PTHR47926">
    <property type="entry name" value="PENTATRICOPEPTIDE REPEAT-CONTAINING PROTEIN"/>
    <property type="match status" value="1"/>
</dbReference>
<feature type="repeat" description="PPR" evidence="3">
    <location>
        <begin position="298"/>
        <end position="328"/>
    </location>
</feature>
<dbReference type="FunFam" id="1.25.40.10:FF:002166">
    <property type="entry name" value="Pentatricopeptide (PPR) repeat-containing protein-like"/>
    <property type="match status" value="1"/>
</dbReference>
<evidence type="ECO:0000259" key="5">
    <source>
        <dbReference type="Pfam" id="PF14432"/>
    </source>
</evidence>
<feature type="repeat" description="PPR" evidence="3">
    <location>
        <begin position="197"/>
        <end position="227"/>
    </location>
</feature>
<dbReference type="Pfam" id="PF13041">
    <property type="entry name" value="PPR_2"/>
    <property type="match status" value="2"/>
</dbReference>
<dbReference type="KEGG" id="mnt:21406456"/>
<feature type="compositionally biased region" description="Low complexity" evidence="4">
    <location>
        <begin position="21"/>
        <end position="30"/>
    </location>
</feature>
<dbReference type="Pfam" id="PF14432">
    <property type="entry name" value="DYW_deaminase"/>
    <property type="match status" value="1"/>
</dbReference>
<accession>W9R121</accession>
<protein>
    <recommendedName>
        <fullName evidence="5">DYW domain-containing protein</fullName>
    </recommendedName>
</protein>
<dbReference type="Gene3D" id="1.25.40.10">
    <property type="entry name" value="Tetratricopeptide repeat domain"/>
    <property type="match status" value="3"/>
</dbReference>
<dbReference type="FunFam" id="1.25.40.10:FF:001372">
    <property type="entry name" value="Pentatricopeptide repeat-containing protein At4g21300"/>
    <property type="match status" value="1"/>
</dbReference>
<dbReference type="FunFam" id="1.25.40.10:FF:000344">
    <property type="entry name" value="Pentatricopeptide repeat-containing protein"/>
    <property type="match status" value="1"/>
</dbReference>
<dbReference type="EMBL" id="KE344020">
    <property type="protein sequence ID" value="EXB50999.1"/>
    <property type="molecule type" value="Genomic_DNA"/>
</dbReference>
<proteinExistence type="inferred from homology"/>
<dbReference type="Pfam" id="PF01535">
    <property type="entry name" value="PPR"/>
    <property type="match status" value="3"/>
</dbReference>
<feature type="repeat" description="PPR" evidence="3">
    <location>
        <begin position="228"/>
        <end position="262"/>
    </location>
</feature>
<dbReference type="NCBIfam" id="TIGR00756">
    <property type="entry name" value="PPR"/>
    <property type="match status" value="4"/>
</dbReference>
<keyword evidence="7" id="KW-1185">Reference proteome</keyword>
<dbReference type="GO" id="GO:0008270">
    <property type="term" value="F:zinc ion binding"/>
    <property type="evidence" value="ECO:0007669"/>
    <property type="project" value="InterPro"/>
</dbReference>